<keyword evidence="4" id="KW-1185">Reference proteome</keyword>
<name>A0A1H5U457_9ACTN</name>
<protein>
    <submittedName>
        <fullName evidence="3">Uncharacterized protein</fullName>
    </submittedName>
</protein>
<sequence length="190" mass="19499">MPDNPAAPDNDVGSGPAKRGRRGKVVVTVFTVVAALVGVPAGLLTIRAAVAGDDSPAIAIVAPAVGAGATASPCPAVRGTAKLAEGMALLVAVRRKTGWPRKRTTDFYRVDPARASGQWDVTVSLEADDPRMAGQWFSISALTVPAVWADFLEKVDGTADGPMMVASAMPPHEGEAPSIDVQREAGQGSC</sequence>
<dbReference type="Proteomes" id="UP000236732">
    <property type="component" value="Unassembled WGS sequence"/>
</dbReference>
<keyword evidence="2" id="KW-1133">Transmembrane helix</keyword>
<dbReference type="RefSeq" id="WP_103953972.1">
    <property type="nucleotide sequence ID" value="NZ_FNVT01000001.1"/>
</dbReference>
<feature type="region of interest" description="Disordered" evidence="1">
    <location>
        <begin position="170"/>
        <end position="190"/>
    </location>
</feature>
<evidence type="ECO:0000256" key="2">
    <source>
        <dbReference type="SAM" id="Phobius"/>
    </source>
</evidence>
<keyword evidence="2" id="KW-0812">Transmembrane</keyword>
<organism evidence="3 4">
    <name type="scientific">Nonomuraea solani</name>
    <dbReference type="NCBI Taxonomy" id="1144553"/>
    <lineage>
        <taxon>Bacteria</taxon>
        <taxon>Bacillati</taxon>
        <taxon>Actinomycetota</taxon>
        <taxon>Actinomycetes</taxon>
        <taxon>Streptosporangiales</taxon>
        <taxon>Streptosporangiaceae</taxon>
        <taxon>Nonomuraea</taxon>
    </lineage>
</organism>
<dbReference type="OrthoDB" id="9833907at2"/>
<gene>
    <name evidence="3" type="ORF">SAMN05444920_101404</name>
</gene>
<proteinExistence type="predicted"/>
<dbReference type="EMBL" id="FNVT01000001">
    <property type="protein sequence ID" value="SEF69829.1"/>
    <property type="molecule type" value="Genomic_DNA"/>
</dbReference>
<keyword evidence="2" id="KW-0472">Membrane</keyword>
<accession>A0A1H5U457</accession>
<evidence type="ECO:0000256" key="1">
    <source>
        <dbReference type="SAM" id="MobiDB-lite"/>
    </source>
</evidence>
<evidence type="ECO:0000313" key="3">
    <source>
        <dbReference type="EMBL" id="SEF69829.1"/>
    </source>
</evidence>
<dbReference type="AlphaFoldDB" id="A0A1H5U457"/>
<evidence type="ECO:0000313" key="4">
    <source>
        <dbReference type="Proteomes" id="UP000236732"/>
    </source>
</evidence>
<feature type="transmembrane region" description="Helical" evidence="2">
    <location>
        <begin position="25"/>
        <end position="46"/>
    </location>
</feature>
<reference evidence="3 4" key="1">
    <citation type="submission" date="2016-10" db="EMBL/GenBank/DDBJ databases">
        <authorList>
            <person name="de Groot N.N."/>
        </authorList>
    </citation>
    <scope>NUCLEOTIDE SEQUENCE [LARGE SCALE GENOMIC DNA]</scope>
    <source>
        <strain evidence="3 4">CGMCC 4.7037</strain>
    </source>
</reference>